<proteinExistence type="predicted"/>
<dbReference type="EMBL" id="HBUF01123198">
    <property type="protein sequence ID" value="CAG6642576.1"/>
    <property type="molecule type" value="Transcribed_RNA"/>
</dbReference>
<name>A0A8D8R467_9HEMI</name>
<dbReference type="EMBL" id="HBUF01123200">
    <property type="protein sequence ID" value="CAG6642582.1"/>
    <property type="molecule type" value="Transcribed_RNA"/>
</dbReference>
<sequence>MTPYFVFISLGAPSLSVMYSVFSNEICNPAFSALSFRLLINFMASVMSSENIARSSAKAKQSTSKSLFLPILIFLMPHFRFFSLHFLITFSSTQLNSTQEIPSPCLKPVLILNGFDRMPANLTFDCVFVRVCLIRAVVLPSTPNSSSVLNSVSRSIES</sequence>
<dbReference type="AlphaFoldDB" id="A0A8D8R467"/>
<dbReference type="EMBL" id="HBUF01123196">
    <property type="protein sequence ID" value="CAG6642570.1"/>
    <property type="molecule type" value="Transcribed_RNA"/>
</dbReference>
<accession>A0A8D8R467</accession>
<dbReference type="EMBL" id="HBUF01123199">
    <property type="protein sequence ID" value="CAG6642579.1"/>
    <property type="molecule type" value="Transcribed_RNA"/>
</dbReference>
<organism evidence="1">
    <name type="scientific">Cacopsylla melanoneura</name>
    <dbReference type="NCBI Taxonomy" id="428564"/>
    <lineage>
        <taxon>Eukaryota</taxon>
        <taxon>Metazoa</taxon>
        <taxon>Ecdysozoa</taxon>
        <taxon>Arthropoda</taxon>
        <taxon>Hexapoda</taxon>
        <taxon>Insecta</taxon>
        <taxon>Pterygota</taxon>
        <taxon>Neoptera</taxon>
        <taxon>Paraneoptera</taxon>
        <taxon>Hemiptera</taxon>
        <taxon>Sternorrhyncha</taxon>
        <taxon>Psylloidea</taxon>
        <taxon>Psyllidae</taxon>
        <taxon>Psyllinae</taxon>
        <taxon>Cacopsylla</taxon>
    </lineage>
</organism>
<reference evidence="1" key="1">
    <citation type="submission" date="2021-05" db="EMBL/GenBank/DDBJ databases">
        <authorList>
            <person name="Alioto T."/>
            <person name="Alioto T."/>
            <person name="Gomez Garrido J."/>
        </authorList>
    </citation>
    <scope>NUCLEOTIDE SEQUENCE</scope>
</reference>
<evidence type="ECO:0000313" key="1">
    <source>
        <dbReference type="EMBL" id="CAG6642570.1"/>
    </source>
</evidence>
<dbReference type="EMBL" id="HBUF01123197">
    <property type="protein sequence ID" value="CAG6642573.1"/>
    <property type="molecule type" value="Transcribed_RNA"/>
</dbReference>
<protein>
    <submittedName>
        <fullName evidence="1">Uncharacterized protein</fullName>
    </submittedName>
</protein>